<proteinExistence type="predicted"/>
<keyword evidence="2" id="KW-1185">Reference proteome</keyword>
<gene>
    <name evidence="1" type="ORF">ACFLIM_12755</name>
</gene>
<comment type="caution">
    <text evidence="1">The sequence shown here is derived from an EMBL/GenBank/DDBJ whole genome shotgun (WGS) entry which is preliminary data.</text>
</comment>
<name>A0ABW7A9Q2_9ACTN</name>
<protein>
    <submittedName>
        <fullName evidence="1">Uncharacterized protein</fullName>
    </submittedName>
</protein>
<evidence type="ECO:0000313" key="1">
    <source>
        <dbReference type="EMBL" id="MFG1704056.1"/>
    </source>
</evidence>
<accession>A0ABW7A9Q2</accession>
<evidence type="ECO:0000313" key="2">
    <source>
        <dbReference type="Proteomes" id="UP001603978"/>
    </source>
</evidence>
<reference evidence="1 2" key="1">
    <citation type="submission" date="2024-10" db="EMBL/GenBank/DDBJ databases">
        <authorList>
            <person name="Topkara A.R."/>
            <person name="Saygin H."/>
        </authorList>
    </citation>
    <scope>NUCLEOTIDE SEQUENCE [LARGE SCALE GENOMIC DNA]</scope>
    <source>
        <strain evidence="1 2">M3C6</strain>
    </source>
</reference>
<dbReference type="RefSeq" id="WP_393164738.1">
    <property type="nucleotide sequence ID" value="NZ_JBICRM010000006.1"/>
</dbReference>
<dbReference type="EMBL" id="JBICRM010000006">
    <property type="protein sequence ID" value="MFG1704056.1"/>
    <property type="molecule type" value="Genomic_DNA"/>
</dbReference>
<dbReference type="Proteomes" id="UP001603978">
    <property type="component" value="Unassembled WGS sequence"/>
</dbReference>
<sequence length="46" mass="5090">MLAIIVTAGMLTLIDLVGELRYWVRRRHHCLGGGIVLPSGDVFRIA</sequence>
<organism evidence="1 2">
    <name type="scientific">Nonomuraea marmarensis</name>
    <dbReference type="NCBI Taxonomy" id="3351344"/>
    <lineage>
        <taxon>Bacteria</taxon>
        <taxon>Bacillati</taxon>
        <taxon>Actinomycetota</taxon>
        <taxon>Actinomycetes</taxon>
        <taxon>Streptosporangiales</taxon>
        <taxon>Streptosporangiaceae</taxon>
        <taxon>Nonomuraea</taxon>
    </lineage>
</organism>